<organism evidence="8 9">
    <name type="scientific">Legionella lansingensis</name>
    <dbReference type="NCBI Taxonomy" id="45067"/>
    <lineage>
        <taxon>Bacteria</taxon>
        <taxon>Pseudomonadati</taxon>
        <taxon>Pseudomonadota</taxon>
        <taxon>Gammaproteobacteria</taxon>
        <taxon>Legionellales</taxon>
        <taxon>Legionellaceae</taxon>
        <taxon>Legionella</taxon>
    </lineage>
</organism>
<sequence>MTQRVEVFDVSLRDGGHRTDFNFQDEVLEQILTAVDRSGIEYIEIGYRNGPIQVIKNIGRAGLCQRDYLHFCAPLIRQAKIAVMVYPRNIAILDIKELEACGVTLLRICVPKGQLAEAAAIAAIAKQTGLKISFNFINMSQYAENELDKIIEAALQYAPDIIYLADSNGSVLPDKISSLYKKYTSQCSLPFGFHAHDNLGLAQANAIAAIHAGATYIDASLGGMGKGIGNLRTEFFAAYLQATKIKDYNLQALLSASNYVREVLKIGQEGIELDEFNRAIANDL</sequence>
<dbReference type="AlphaFoldDB" id="A0A0W0VIP2"/>
<keyword evidence="5" id="KW-0808">Transferase</keyword>
<dbReference type="EC" id="2.3.3.14" evidence="3"/>
<evidence type="ECO:0000259" key="7">
    <source>
        <dbReference type="PROSITE" id="PS50991"/>
    </source>
</evidence>
<dbReference type="OrthoDB" id="9803573at2"/>
<evidence type="ECO:0000256" key="5">
    <source>
        <dbReference type="ARBA" id="ARBA00022679"/>
    </source>
</evidence>
<dbReference type="PANTHER" id="PTHR42880:SF1">
    <property type="entry name" value="ISOPROPYLMALATE_HOMOCITRATE_CITRAMALATE SYNTHASE FAMILY PROTEIN"/>
    <property type="match status" value="1"/>
</dbReference>
<evidence type="ECO:0000256" key="4">
    <source>
        <dbReference type="ARBA" id="ARBA00020735"/>
    </source>
</evidence>
<dbReference type="Pfam" id="PF00682">
    <property type="entry name" value="HMGL-like"/>
    <property type="match status" value="1"/>
</dbReference>
<dbReference type="STRING" id="45067.Llan_2050"/>
<comment type="catalytic activity">
    <reaction evidence="6">
        <text>acetyl-CoA + 2-oxoglutarate + H2O = (2R)-homocitrate + CoA + H(+)</text>
        <dbReference type="Rhea" id="RHEA:12929"/>
        <dbReference type="ChEBI" id="CHEBI:15377"/>
        <dbReference type="ChEBI" id="CHEBI:15378"/>
        <dbReference type="ChEBI" id="CHEBI:16810"/>
        <dbReference type="ChEBI" id="CHEBI:57287"/>
        <dbReference type="ChEBI" id="CHEBI:57288"/>
        <dbReference type="ChEBI" id="CHEBI:58884"/>
        <dbReference type="EC" id="2.3.3.14"/>
    </reaction>
</comment>
<evidence type="ECO:0000256" key="6">
    <source>
        <dbReference type="ARBA" id="ARBA00048019"/>
    </source>
</evidence>
<dbReference type="GO" id="GO:0004410">
    <property type="term" value="F:homocitrate synthase activity"/>
    <property type="evidence" value="ECO:0007669"/>
    <property type="project" value="UniProtKB-EC"/>
</dbReference>
<dbReference type="PROSITE" id="PS50991">
    <property type="entry name" value="PYR_CT"/>
    <property type="match status" value="1"/>
</dbReference>
<keyword evidence="9" id="KW-1185">Reference proteome</keyword>
<proteinExistence type="inferred from homology"/>
<dbReference type="InterPro" id="IPR000891">
    <property type="entry name" value="PYR_CT"/>
</dbReference>
<evidence type="ECO:0000313" key="8">
    <source>
        <dbReference type="EMBL" id="KTD19955.1"/>
    </source>
</evidence>
<dbReference type="PANTHER" id="PTHR42880">
    <property type="entry name" value="HOMOCITRATE SYNTHASE"/>
    <property type="match status" value="1"/>
</dbReference>
<evidence type="ECO:0000256" key="3">
    <source>
        <dbReference type="ARBA" id="ARBA00012974"/>
    </source>
</evidence>
<evidence type="ECO:0000313" key="9">
    <source>
        <dbReference type="Proteomes" id="UP000054869"/>
    </source>
</evidence>
<dbReference type="RefSeq" id="WP_028374068.1">
    <property type="nucleotide sequence ID" value="NZ_CAAAJD010000041.1"/>
</dbReference>
<evidence type="ECO:0000256" key="2">
    <source>
        <dbReference type="ARBA" id="ARBA00006154"/>
    </source>
</evidence>
<comment type="caution">
    <text evidence="8">The sequence shown here is derived from an EMBL/GenBank/DDBJ whole genome shotgun (WGS) entry which is preliminary data.</text>
</comment>
<gene>
    <name evidence="8" type="ORF">Llan_2050</name>
</gene>
<protein>
    <recommendedName>
        <fullName evidence="4">Homocitrate synthase</fullName>
        <ecNumber evidence="3">2.3.3.14</ecNumber>
    </recommendedName>
</protein>
<dbReference type="Gene3D" id="3.20.20.70">
    <property type="entry name" value="Aldolase class I"/>
    <property type="match status" value="1"/>
</dbReference>
<dbReference type="Proteomes" id="UP000054869">
    <property type="component" value="Unassembled WGS sequence"/>
</dbReference>
<accession>A0A0W0VIP2</accession>
<dbReference type="EMBL" id="LNYI01000048">
    <property type="protein sequence ID" value="KTD19955.1"/>
    <property type="molecule type" value="Genomic_DNA"/>
</dbReference>
<name>A0A0W0VIP2_9GAMM</name>
<evidence type="ECO:0000256" key="1">
    <source>
        <dbReference type="ARBA" id="ARBA00003050"/>
    </source>
</evidence>
<dbReference type="eggNOG" id="COG0119">
    <property type="taxonomic scope" value="Bacteria"/>
</dbReference>
<dbReference type="SUPFAM" id="SSF51569">
    <property type="entry name" value="Aldolase"/>
    <property type="match status" value="1"/>
</dbReference>
<dbReference type="PATRIC" id="fig|45067.4.peg.2150"/>
<reference evidence="8 9" key="1">
    <citation type="submission" date="2015-11" db="EMBL/GenBank/DDBJ databases">
        <title>Genomic analysis of 38 Legionella species identifies large and diverse effector repertoires.</title>
        <authorList>
            <person name="Burstein D."/>
            <person name="Amaro F."/>
            <person name="Zusman T."/>
            <person name="Lifshitz Z."/>
            <person name="Cohen O."/>
            <person name="Gilbert J.A."/>
            <person name="Pupko T."/>
            <person name="Shuman H.A."/>
            <person name="Segal G."/>
        </authorList>
    </citation>
    <scope>NUCLEOTIDE SEQUENCE [LARGE SCALE GENOMIC DNA]</scope>
    <source>
        <strain evidence="8 9">ATCC 49751</strain>
    </source>
</reference>
<dbReference type="InterPro" id="IPR013785">
    <property type="entry name" value="Aldolase_TIM"/>
</dbReference>
<comment type="similarity">
    <text evidence="2">Belongs to the alpha-IPM synthase/homocitrate synthase family.</text>
</comment>
<comment type="function">
    <text evidence="1">This protein is a Fe-Mo-cofactor biosynthetic component.</text>
</comment>
<feature type="domain" description="Pyruvate carboxyltransferase" evidence="7">
    <location>
        <begin position="5"/>
        <end position="254"/>
    </location>
</feature>